<protein>
    <submittedName>
        <fullName evidence="3">Uncharacterized protein LOC107462331 isoform X1</fullName>
    </submittedName>
</protein>
<evidence type="ECO:0000313" key="3">
    <source>
        <dbReference type="RefSeq" id="XP_052108495.1"/>
    </source>
</evidence>
<feature type="region of interest" description="Disordered" evidence="1">
    <location>
        <begin position="118"/>
        <end position="143"/>
    </location>
</feature>
<dbReference type="AlphaFoldDB" id="A0A9C6T273"/>
<sequence>MAAEHVLELLDTYWFQTTVLSSLSKKTDIPTSSHNHQDHVLEQLCLDPKKLLRVPTLQVRSFSDQNLLLGDASFSDDSPSLDSVLLTPQKLRPILSGKEVGEEFSMEEDKIHADEEVYNKEEASTRKKKQEGQRIRRRRLNRGKSSKSLSDLEFKELKGFMDLGFVFSEKDKDPTLVSLIPGLQRLGRSKEEDNNNGEEEEEGVDVGVGLEKQKIDETVICRPYLSEAWGVLDKRNKLVKNPLLNWRVPALENEIDMKDNLRFWAHTVASICSFVNLSAKFSREREEVLLQ</sequence>
<evidence type="ECO:0000313" key="2">
    <source>
        <dbReference type="Proteomes" id="UP000515211"/>
    </source>
</evidence>
<dbReference type="Pfam" id="PF07939">
    <property type="entry name" value="DUF1685"/>
    <property type="match status" value="1"/>
</dbReference>
<dbReference type="RefSeq" id="XP_052108495.1">
    <property type="nucleotide sequence ID" value="XM_052252535.1"/>
</dbReference>
<reference evidence="2" key="1">
    <citation type="journal article" date="2016" name="Nat. Genet.">
        <title>The genome sequences of Arachis duranensis and Arachis ipaensis, the diploid ancestors of cultivated peanut.</title>
        <authorList>
            <person name="Bertioli D.J."/>
            <person name="Cannon S.B."/>
            <person name="Froenicke L."/>
            <person name="Huang G."/>
            <person name="Farmer A.D."/>
            <person name="Cannon E.K."/>
            <person name="Liu X."/>
            <person name="Gao D."/>
            <person name="Clevenger J."/>
            <person name="Dash S."/>
            <person name="Ren L."/>
            <person name="Moretzsohn M.C."/>
            <person name="Shirasawa K."/>
            <person name="Huang W."/>
            <person name="Vidigal B."/>
            <person name="Abernathy B."/>
            <person name="Chu Y."/>
            <person name="Niederhuth C.E."/>
            <person name="Umale P."/>
            <person name="Araujo A.C."/>
            <person name="Kozik A."/>
            <person name="Kim K.D."/>
            <person name="Burow M.D."/>
            <person name="Varshney R.K."/>
            <person name="Wang X."/>
            <person name="Zhang X."/>
            <person name="Barkley N."/>
            <person name="Guimaraes P.M."/>
            <person name="Isobe S."/>
            <person name="Guo B."/>
            <person name="Liao B."/>
            <person name="Stalker H.T."/>
            <person name="Schmitz R.J."/>
            <person name="Scheffler B.E."/>
            <person name="Leal-Bertioli S.C."/>
            <person name="Xun X."/>
            <person name="Jackson S.A."/>
            <person name="Michelmore R."/>
            <person name="Ozias-Akins P."/>
        </authorList>
    </citation>
    <scope>NUCLEOTIDE SEQUENCE [LARGE SCALE GENOMIC DNA]</scope>
    <source>
        <strain evidence="2">cv. V14167</strain>
    </source>
</reference>
<dbReference type="KEGG" id="adu:107462331"/>
<gene>
    <name evidence="3" type="primary">LOC107462331</name>
</gene>
<name>A0A9C6T273_ARADU</name>
<accession>A0A9C6T273</accession>
<dbReference type="InterPro" id="IPR012881">
    <property type="entry name" value="DUF1685"/>
</dbReference>
<dbReference type="PANTHER" id="PTHR33785:SF12">
    <property type="entry name" value="DUF1685 FAMILY PROTEIN"/>
    <property type="match status" value="1"/>
</dbReference>
<dbReference type="PANTHER" id="PTHR33785">
    <property type="entry name" value="OS06G0550800 PROTEIN"/>
    <property type="match status" value="1"/>
</dbReference>
<dbReference type="Proteomes" id="UP000515211">
    <property type="component" value="Chromosome 8"/>
</dbReference>
<dbReference type="GeneID" id="107462331"/>
<feature type="compositionally biased region" description="Basic and acidic residues" evidence="1">
    <location>
        <begin position="118"/>
        <end position="134"/>
    </location>
</feature>
<reference evidence="3" key="2">
    <citation type="submission" date="2025-08" db="UniProtKB">
        <authorList>
            <consortium name="RefSeq"/>
        </authorList>
    </citation>
    <scope>IDENTIFICATION</scope>
    <source>
        <tissue evidence="3">Whole plant</tissue>
    </source>
</reference>
<keyword evidence="2" id="KW-1185">Reference proteome</keyword>
<proteinExistence type="predicted"/>
<evidence type="ECO:0000256" key="1">
    <source>
        <dbReference type="SAM" id="MobiDB-lite"/>
    </source>
</evidence>
<organism evidence="2 3">
    <name type="scientific">Arachis duranensis</name>
    <name type="common">Wild peanut</name>
    <dbReference type="NCBI Taxonomy" id="130453"/>
    <lineage>
        <taxon>Eukaryota</taxon>
        <taxon>Viridiplantae</taxon>
        <taxon>Streptophyta</taxon>
        <taxon>Embryophyta</taxon>
        <taxon>Tracheophyta</taxon>
        <taxon>Spermatophyta</taxon>
        <taxon>Magnoliopsida</taxon>
        <taxon>eudicotyledons</taxon>
        <taxon>Gunneridae</taxon>
        <taxon>Pentapetalae</taxon>
        <taxon>rosids</taxon>
        <taxon>fabids</taxon>
        <taxon>Fabales</taxon>
        <taxon>Fabaceae</taxon>
        <taxon>Papilionoideae</taxon>
        <taxon>50 kb inversion clade</taxon>
        <taxon>dalbergioids sensu lato</taxon>
        <taxon>Dalbergieae</taxon>
        <taxon>Pterocarpus clade</taxon>
        <taxon>Arachis</taxon>
    </lineage>
</organism>